<dbReference type="Pfam" id="PF13458">
    <property type="entry name" value="Peripla_BP_6"/>
    <property type="match status" value="1"/>
</dbReference>
<dbReference type="AlphaFoldDB" id="A0A7C4W358"/>
<gene>
    <name evidence="3" type="ORF">ENT89_04015</name>
</gene>
<dbReference type="InterPro" id="IPR028081">
    <property type="entry name" value="Leu-bd"/>
</dbReference>
<dbReference type="PROSITE" id="PS51257">
    <property type="entry name" value="PROKAR_LIPOPROTEIN"/>
    <property type="match status" value="1"/>
</dbReference>
<protein>
    <submittedName>
        <fullName evidence="3">Branched-chain amino acid ABC transporter substrate-binding protein</fullName>
    </submittedName>
</protein>
<evidence type="ECO:0000313" key="3">
    <source>
        <dbReference type="EMBL" id="HGU59336.1"/>
    </source>
</evidence>
<comment type="caution">
    <text evidence="3">The sequence shown here is derived from an EMBL/GenBank/DDBJ whole genome shotgun (WGS) entry which is preliminary data.</text>
</comment>
<name>A0A7C4W358_9EURY</name>
<accession>A0A7C4W358</accession>
<evidence type="ECO:0000259" key="2">
    <source>
        <dbReference type="Pfam" id="PF13458"/>
    </source>
</evidence>
<evidence type="ECO:0000256" key="1">
    <source>
        <dbReference type="ARBA" id="ARBA00022729"/>
    </source>
</evidence>
<dbReference type="PANTHER" id="PTHR30483:SF6">
    <property type="entry name" value="PERIPLASMIC BINDING PROTEIN OF ABC TRANSPORTER FOR NATURAL AMINO ACIDS"/>
    <property type="match status" value="1"/>
</dbReference>
<dbReference type="Gene3D" id="3.40.50.2300">
    <property type="match status" value="2"/>
</dbReference>
<keyword evidence="1" id="KW-0732">Signal</keyword>
<reference evidence="3" key="1">
    <citation type="journal article" date="2020" name="mSystems">
        <title>Genome- and Community-Level Interaction Insights into Carbon Utilization and Element Cycling Functions of Hydrothermarchaeota in Hydrothermal Sediment.</title>
        <authorList>
            <person name="Zhou Z."/>
            <person name="Liu Y."/>
            <person name="Xu W."/>
            <person name="Pan J."/>
            <person name="Luo Z.H."/>
            <person name="Li M."/>
        </authorList>
    </citation>
    <scope>NUCLEOTIDE SEQUENCE [LARGE SCALE GENOMIC DNA]</scope>
    <source>
        <strain evidence="3">SpSt-62</strain>
    </source>
</reference>
<feature type="domain" description="Leucine-binding protein" evidence="2">
    <location>
        <begin position="29"/>
        <end position="355"/>
    </location>
</feature>
<sequence>MKRIFVLWMLTLLLVLITIGCVQQPQEETLTIGVIVPETGVFSTAGKAMKNAATLAEEHINTLGLSEYKVKVIFADGGSTPEESKAAFMELSSKADIIVGTYSSDQSVVCAEAAKENKKVFIASVASAEQLEKMVSEGNKYVFRNAYNTSYWGLLAAEFLRLSGAERYYFVGYDPLKTFNQGMLKEIEKANVTKKLGETYYLSTKVSPNDYLEKAEKVTKILEDRDVLVLGDPGGTSVGFVKAYRNAGGKGIIYSVGGVLALPKTLRDLNESYIAFQAAALEDIEKTDLAKKYFEDYKEKFGEEANNYAGILTYDAVLIAAQAWAEDTEKTIKKLETGEFKGASGIYRFNENHQALWGSEDLKGVIGEFVNGSILIVYPENLKTSDVVWP</sequence>
<dbReference type="PANTHER" id="PTHR30483">
    <property type="entry name" value="LEUCINE-SPECIFIC-BINDING PROTEIN"/>
    <property type="match status" value="1"/>
</dbReference>
<dbReference type="EMBL" id="DTAK01000024">
    <property type="protein sequence ID" value="HGU59336.1"/>
    <property type="molecule type" value="Genomic_DNA"/>
</dbReference>
<proteinExistence type="predicted"/>
<dbReference type="SUPFAM" id="SSF53822">
    <property type="entry name" value="Periplasmic binding protein-like I"/>
    <property type="match status" value="1"/>
</dbReference>
<dbReference type="InterPro" id="IPR051010">
    <property type="entry name" value="BCAA_transport"/>
</dbReference>
<organism evidence="3">
    <name type="scientific">Geoglobus ahangari</name>
    <dbReference type="NCBI Taxonomy" id="113653"/>
    <lineage>
        <taxon>Archaea</taxon>
        <taxon>Methanobacteriati</taxon>
        <taxon>Methanobacteriota</taxon>
        <taxon>Archaeoglobi</taxon>
        <taxon>Archaeoglobales</taxon>
        <taxon>Archaeoglobaceae</taxon>
        <taxon>Geoglobus</taxon>
    </lineage>
</organism>
<dbReference type="InterPro" id="IPR028082">
    <property type="entry name" value="Peripla_BP_I"/>
</dbReference>